<gene>
    <name evidence="2" type="ORF">RchiOBHm_Chr1g0326661</name>
</gene>
<dbReference type="AlphaFoldDB" id="A0A2P6SAC9"/>
<sequence length="58" mass="6631">MDSPPFSYGTRCSVLCLLCFPSPSASFFFFFLYGLLGLLYSVLMVWLSFRETLVLDMT</sequence>
<keyword evidence="3" id="KW-1185">Reference proteome</keyword>
<keyword evidence="1" id="KW-1133">Transmembrane helix</keyword>
<protein>
    <submittedName>
        <fullName evidence="2">Uncharacterized protein</fullName>
    </submittedName>
</protein>
<evidence type="ECO:0000256" key="1">
    <source>
        <dbReference type="SAM" id="Phobius"/>
    </source>
</evidence>
<reference evidence="2 3" key="1">
    <citation type="journal article" date="2018" name="Nat. Genet.">
        <title>The Rosa genome provides new insights in the design of modern roses.</title>
        <authorList>
            <person name="Bendahmane M."/>
        </authorList>
    </citation>
    <scope>NUCLEOTIDE SEQUENCE [LARGE SCALE GENOMIC DNA]</scope>
    <source>
        <strain evidence="3">cv. Old Blush</strain>
    </source>
</reference>
<keyword evidence="1" id="KW-0472">Membrane</keyword>
<evidence type="ECO:0000313" key="2">
    <source>
        <dbReference type="EMBL" id="PRQ55626.1"/>
    </source>
</evidence>
<proteinExistence type="predicted"/>
<keyword evidence="1" id="KW-0812">Transmembrane</keyword>
<dbReference type="EMBL" id="PDCK01000039">
    <property type="protein sequence ID" value="PRQ55626.1"/>
    <property type="molecule type" value="Genomic_DNA"/>
</dbReference>
<feature type="transmembrane region" description="Helical" evidence="1">
    <location>
        <begin position="27"/>
        <end position="49"/>
    </location>
</feature>
<organism evidence="2 3">
    <name type="scientific">Rosa chinensis</name>
    <name type="common">China rose</name>
    <dbReference type="NCBI Taxonomy" id="74649"/>
    <lineage>
        <taxon>Eukaryota</taxon>
        <taxon>Viridiplantae</taxon>
        <taxon>Streptophyta</taxon>
        <taxon>Embryophyta</taxon>
        <taxon>Tracheophyta</taxon>
        <taxon>Spermatophyta</taxon>
        <taxon>Magnoliopsida</taxon>
        <taxon>eudicotyledons</taxon>
        <taxon>Gunneridae</taxon>
        <taxon>Pentapetalae</taxon>
        <taxon>rosids</taxon>
        <taxon>fabids</taxon>
        <taxon>Rosales</taxon>
        <taxon>Rosaceae</taxon>
        <taxon>Rosoideae</taxon>
        <taxon>Rosoideae incertae sedis</taxon>
        <taxon>Rosa</taxon>
    </lineage>
</organism>
<dbReference type="Gramene" id="PRQ55626">
    <property type="protein sequence ID" value="PRQ55626"/>
    <property type="gene ID" value="RchiOBHm_Chr1g0326661"/>
</dbReference>
<accession>A0A2P6SAC9</accession>
<name>A0A2P6SAC9_ROSCH</name>
<comment type="caution">
    <text evidence="2">The sequence shown here is derived from an EMBL/GenBank/DDBJ whole genome shotgun (WGS) entry which is preliminary data.</text>
</comment>
<dbReference type="Proteomes" id="UP000238479">
    <property type="component" value="Chromosome 1"/>
</dbReference>
<evidence type="ECO:0000313" key="3">
    <source>
        <dbReference type="Proteomes" id="UP000238479"/>
    </source>
</evidence>